<dbReference type="STRING" id="1742359.GCA_001439625_00954"/>
<keyword evidence="2 7" id="KW-0597">Phosphoprotein</keyword>
<dbReference type="EMBL" id="CP042593">
    <property type="protein sequence ID" value="QED46661.1"/>
    <property type="molecule type" value="Genomic_DNA"/>
</dbReference>
<feature type="domain" description="Response regulatory" evidence="10">
    <location>
        <begin position="4"/>
        <end position="117"/>
    </location>
</feature>
<evidence type="ECO:0000313" key="12">
    <source>
        <dbReference type="EMBL" id="QED46661.1"/>
    </source>
</evidence>
<dbReference type="OrthoDB" id="9802426at2"/>
<dbReference type="PROSITE" id="PS50035">
    <property type="entry name" value="PLD"/>
    <property type="match status" value="1"/>
</dbReference>
<keyword evidence="4" id="KW-0805">Transcription regulation</keyword>
<comment type="subcellular location">
    <subcellularLocation>
        <location evidence="1">Cytoplasm</location>
    </subcellularLocation>
</comment>
<dbReference type="Gene3D" id="6.10.250.690">
    <property type="match status" value="1"/>
</dbReference>
<dbReference type="GO" id="GO:0032993">
    <property type="term" value="C:protein-DNA complex"/>
    <property type="evidence" value="ECO:0007669"/>
    <property type="project" value="TreeGrafter"/>
</dbReference>
<evidence type="ECO:0000259" key="10">
    <source>
        <dbReference type="PROSITE" id="PS50110"/>
    </source>
</evidence>
<dbReference type="SMART" id="SM00862">
    <property type="entry name" value="Trans_reg_C"/>
    <property type="match status" value="1"/>
</dbReference>
<evidence type="ECO:0000256" key="8">
    <source>
        <dbReference type="PROSITE-ProRule" id="PRU01091"/>
    </source>
</evidence>
<keyword evidence="13" id="KW-1185">Reference proteome</keyword>
<evidence type="ECO:0000256" key="1">
    <source>
        <dbReference type="ARBA" id="ARBA00004496"/>
    </source>
</evidence>
<evidence type="ECO:0000256" key="3">
    <source>
        <dbReference type="ARBA" id="ARBA00023012"/>
    </source>
</evidence>
<protein>
    <submittedName>
        <fullName evidence="12">Response regulator transcription factor</fullName>
    </submittedName>
</protein>
<dbReference type="InterPro" id="IPR001736">
    <property type="entry name" value="PLipase_D/transphosphatidylase"/>
</dbReference>
<dbReference type="Gene3D" id="1.10.10.10">
    <property type="entry name" value="Winged helix-like DNA-binding domain superfamily/Winged helix DNA-binding domain"/>
    <property type="match status" value="1"/>
</dbReference>
<evidence type="ECO:0000259" key="11">
    <source>
        <dbReference type="PROSITE" id="PS51755"/>
    </source>
</evidence>
<evidence type="ECO:0000256" key="6">
    <source>
        <dbReference type="ARBA" id="ARBA00023163"/>
    </source>
</evidence>
<dbReference type="GO" id="GO:0005829">
    <property type="term" value="C:cytosol"/>
    <property type="evidence" value="ECO:0007669"/>
    <property type="project" value="TreeGrafter"/>
</dbReference>
<keyword evidence="3" id="KW-0902">Two-component regulatory system</keyword>
<reference evidence="13" key="1">
    <citation type="submission" date="2019-08" db="EMBL/GenBank/DDBJ databases">
        <authorList>
            <person name="Zheng X."/>
        </authorList>
    </citation>
    <scope>NUCLEOTIDE SEQUENCE [LARGE SCALE GENOMIC DNA]</scope>
    <source>
        <strain evidence="13">FJAT-25496</strain>
    </source>
</reference>
<feature type="domain" description="OmpR/PhoB-type" evidence="11">
    <location>
        <begin position="130"/>
        <end position="230"/>
    </location>
</feature>
<dbReference type="SMART" id="SM00448">
    <property type="entry name" value="REC"/>
    <property type="match status" value="1"/>
</dbReference>
<dbReference type="GO" id="GO:0000156">
    <property type="term" value="F:phosphorelay response regulator activity"/>
    <property type="evidence" value="ECO:0007669"/>
    <property type="project" value="TreeGrafter"/>
</dbReference>
<dbReference type="Gene3D" id="3.40.50.2300">
    <property type="match status" value="1"/>
</dbReference>
<dbReference type="KEGG" id="bda:FSZ17_04870"/>
<dbReference type="PANTHER" id="PTHR48111:SF50">
    <property type="entry name" value="KDP OPERON TRANSCRIPTIONAL REGULATORY PROTEIN KDPE"/>
    <property type="match status" value="1"/>
</dbReference>
<organism evidence="12 13">
    <name type="scientific">Cytobacillus dafuensis</name>
    <name type="common">Bacillus dafuensis</name>
    <dbReference type="NCBI Taxonomy" id="1742359"/>
    <lineage>
        <taxon>Bacteria</taxon>
        <taxon>Bacillati</taxon>
        <taxon>Bacillota</taxon>
        <taxon>Bacilli</taxon>
        <taxon>Bacillales</taxon>
        <taxon>Bacillaceae</taxon>
        <taxon>Cytobacillus</taxon>
    </lineage>
</organism>
<dbReference type="Proteomes" id="UP000321555">
    <property type="component" value="Chromosome"/>
</dbReference>
<dbReference type="Pfam" id="PF00486">
    <property type="entry name" value="Trans_reg_C"/>
    <property type="match status" value="1"/>
</dbReference>
<evidence type="ECO:0000256" key="7">
    <source>
        <dbReference type="PROSITE-ProRule" id="PRU00169"/>
    </source>
</evidence>
<dbReference type="InterPro" id="IPR036388">
    <property type="entry name" value="WH-like_DNA-bd_sf"/>
</dbReference>
<keyword evidence="5 8" id="KW-0238">DNA-binding</keyword>
<accession>A0A5B8Z1G6</accession>
<dbReference type="PANTHER" id="PTHR48111">
    <property type="entry name" value="REGULATOR OF RPOS"/>
    <property type="match status" value="1"/>
</dbReference>
<evidence type="ECO:0000256" key="4">
    <source>
        <dbReference type="ARBA" id="ARBA00023015"/>
    </source>
</evidence>
<dbReference type="RefSeq" id="WP_057776010.1">
    <property type="nucleotide sequence ID" value="NZ_CP042593.1"/>
</dbReference>
<feature type="DNA-binding region" description="OmpR/PhoB-type" evidence="8">
    <location>
        <begin position="130"/>
        <end position="230"/>
    </location>
</feature>
<dbReference type="GO" id="GO:0003824">
    <property type="term" value="F:catalytic activity"/>
    <property type="evidence" value="ECO:0007669"/>
    <property type="project" value="InterPro"/>
</dbReference>
<feature type="modified residue" description="4-aspartylphosphate" evidence="7">
    <location>
        <position position="53"/>
    </location>
</feature>
<dbReference type="AlphaFoldDB" id="A0A5B8Z1G6"/>
<proteinExistence type="predicted"/>
<name>A0A5B8Z1G6_CYTDA</name>
<sequence>MKQKIMIVDDEPKILRLVSANLRSQNYDVLTYTNGYEMLEDYDCIMPDLVLLDILMPEIDGFEVLEALRSFTNVPIIMLSACHDAADKVTALDLGSDDYMTKPFTLDELYARIRAVLRRTGNQSQPTVINTSKKIKNLEIDFQKRRIFVDGNETDVSNTEYKLFAYLSSNQGKVITHEELLTQIWGPEYRNDIDYLRVTIARLRQKLRKSNGENKIEYIVTYPGVGYMID</sequence>
<dbReference type="SUPFAM" id="SSF46894">
    <property type="entry name" value="C-terminal effector domain of the bipartite response regulators"/>
    <property type="match status" value="1"/>
</dbReference>
<dbReference type="InterPro" id="IPR011006">
    <property type="entry name" value="CheY-like_superfamily"/>
</dbReference>
<evidence type="ECO:0000256" key="2">
    <source>
        <dbReference type="ARBA" id="ARBA00022553"/>
    </source>
</evidence>
<feature type="domain" description="PLD phosphodiesterase" evidence="9">
    <location>
        <begin position="1"/>
        <end position="26"/>
    </location>
</feature>
<dbReference type="PROSITE" id="PS51755">
    <property type="entry name" value="OMPR_PHOB"/>
    <property type="match status" value="1"/>
</dbReference>
<dbReference type="Pfam" id="PF00072">
    <property type="entry name" value="Response_reg"/>
    <property type="match status" value="1"/>
</dbReference>
<evidence type="ECO:0000313" key="13">
    <source>
        <dbReference type="Proteomes" id="UP000321555"/>
    </source>
</evidence>
<dbReference type="InterPro" id="IPR001867">
    <property type="entry name" value="OmpR/PhoB-type_DNA-bd"/>
</dbReference>
<keyword evidence="6" id="KW-0804">Transcription</keyword>
<dbReference type="SUPFAM" id="SSF52172">
    <property type="entry name" value="CheY-like"/>
    <property type="match status" value="1"/>
</dbReference>
<dbReference type="GO" id="GO:0006793">
    <property type="term" value="P:phosphorus metabolic process"/>
    <property type="evidence" value="ECO:0007669"/>
    <property type="project" value="UniProtKB-ARBA"/>
</dbReference>
<evidence type="ECO:0000259" key="9">
    <source>
        <dbReference type="PROSITE" id="PS50035"/>
    </source>
</evidence>
<evidence type="ECO:0000256" key="5">
    <source>
        <dbReference type="ARBA" id="ARBA00023125"/>
    </source>
</evidence>
<dbReference type="InterPro" id="IPR039420">
    <property type="entry name" value="WalR-like"/>
</dbReference>
<dbReference type="InterPro" id="IPR001789">
    <property type="entry name" value="Sig_transdc_resp-reg_receiver"/>
</dbReference>
<dbReference type="InterPro" id="IPR016032">
    <property type="entry name" value="Sig_transdc_resp-reg_C-effctor"/>
</dbReference>
<dbReference type="GO" id="GO:0006355">
    <property type="term" value="P:regulation of DNA-templated transcription"/>
    <property type="evidence" value="ECO:0007669"/>
    <property type="project" value="InterPro"/>
</dbReference>
<gene>
    <name evidence="12" type="ORF">FSZ17_04870</name>
</gene>
<dbReference type="PROSITE" id="PS50110">
    <property type="entry name" value="RESPONSE_REGULATORY"/>
    <property type="match status" value="1"/>
</dbReference>
<dbReference type="CDD" id="cd00383">
    <property type="entry name" value="trans_reg_C"/>
    <property type="match status" value="1"/>
</dbReference>
<dbReference type="GO" id="GO:0000976">
    <property type="term" value="F:transcription cis-regulatory region binding"/>
    <property type="evidence" value="ECO:0007669"/>
    <property type="project" value="TreeGrafter"/>
</dbReference>